<evidence type="ECO:0000256" key="3">
    <source>
        <dbReference type="ARBA" id="ARBA00023163"/>
    </source>
</evidence>
<evidence type="ECO:0000256" key="1">
    <source>
        <dbReference type="ARBA" id="ARBA00023015"/>
    </source>
</evidence>
<feature type="compositionally biased region" description="Basic and acidic residues" evidence="4">
    <location>
        <begin position="493"/>
        <end position="518"/>
    </location>
</feature>
<dbReference type="Pfam" id="PF01638">
    <property type="entry name" value="HxlR"/>
    <property type="match status" value="1"/>
</dbReference>
<feature type="region of interest" description="Disordered" evidence="4">
    <location>
        <begin position="207"/>
        <end position="317"/>
    </location>
</feature>
<name>A0AAD4MJJ7_9BILA</name>
<gene>
    <name evidence="6" type="ORF">DdX_21513</name>
</gene>
<evidence type="ECO:0000256" key="4">
    <source>
        <dbReference type="SAM" id="MobiDB-lite"/>
    </source>
</evidence>
<dbReference type="AlphaFoldDB" id="A0AAD4MJJ7"/>
<keyword evidence="7" id="KW-1185">Reference proteome</keyword>
<dbReference type="InterPro" id="IPR036390">
    <property type="entry name" value="WH_DNA-bd_sf"/>
</dbReference>
<feature type="region of interest" description="Disordered" evidence="4">
    <location>
        <begin position="399"/>
        <end position="541"/>
    </location>
</feature>
<proteinExistence type="predicted"/>
<keyword evidence="3" id="KW-0804">Transcription</keyword>
<feature type="compositionally biased region" description="Basic and acidic residues" evidence="4">
    <location>
        <begin position="339"/>
        <end position="349"/>
    </location>
</feature>
<keyword evidence="1" id="KW-0805">Transcription regulation</keyword>
<protein>
    <submittedName>
        <fullName evidence="6">HxlR-like helix-turn-helix domain-containing protein</fullName>
    </submittedName>
</protein>
<accession>A0AAD4MJJ7</accession>
<dbReference type="PROSITE" id="PS51118">
    <property type="entry name" value="HTH_HXLR"/>
    <property type="match status" value="1"/>
</dbReference>
<dbReference type="Proteomes" id="UP001201812">
    <property type="component" value="Unassembled WGS sequence"/>
</dbReference>
<evidence type="ECO:0000256" key="2">
    <source>
        <dbReference type="ARBA" id="ARBA00023125"/>
    </source>
</evidence>
<sequence>MSRPRAKLTKNFPGCPVETTLSYLDGKWKGVILFHLMDGKLRFNELRRKLPSVTQRMLTKQLRELEEAGILSRTVFPVVPPRVDYELTAAGRSLEPIIQALAVWARGTSSAKTGGISSAWPMKRKRRPRRGTPPKHELAAGYSAGQTGEHAEADDGHCGADEAHRFVAVAGADRHAAEDGAERIGHVEGGVVEGGSKGLRIAGNIHQPRLERGSDDEAAADQETADAQQDRIVRRQREGDEHGEIERQRPADGAHQRQVGKLRPEDVADDHAAAEDRHDDRYHADIEAGDFGDDRRDIGEDGEHAAEARRRDAERQPDLLALQRAEFGQRIDALRRLVARQEDGDKRDGQQAGDADGDEHELPVEQLSEEGGERRADQRCDRQAQHDLADRLRALVDRYHRSGNKGGDAEIGAVRQAGKEAEQHEGFETRRDGAGEVAGSKDAHQHEQKVAPAEARADDGDNGSPHHDPKRIGADDIAGLRVGDAEGGGDVGQEAHDGEFARTDAEAADSERQDDQRHGQWRKRKRPRGEGDVGQGMFGHGVAPAGMVPTRQIQQQTLHGRPLLLAADAVWSGRRGHGREENSPAGRRTPDARDRDAIYQRRARCLLRFFTSGGFDREHRAHDLLHCVACPPVNRRFLDYLMEQ</sequence>
<feature type="compositionally biased region" description="Basic and acidic residues" evidence="4">
    <location>
        <begin position="417"/>
        <end position="474"/>
    </location>
</feature>
<reference evidence="6" key="1">
    <citation type="submission" date="2022-01" db="EMBL/GenBank/DDBJ databases">
        <title>Genome Sequence Resource for Two Populations of Ditylenchus destructor, the Migratory Endoparasitic Phytonematode.</title>
        <authorList>
            <person name="Zhang H."/>
            <person name="Lin R."/>
            <person name="Xie B."/>
        </authorList>
    </citation>
    <scope>NUCLEOTIDE SEQUENCE</scope>
    <source>
        <strain evidence="6">BazhouSP</strain>
    </source>
</reference>
<evidence type="ECO:0000259" key="5">
    <source>
        <dbReference type="PROSITE" id="PS51118"/>
    </source>
</evidence>
<dbReference type="EMBL" id="JAKKPZ010000842">
    <property type="protein sequence ID" value="KAI1691998.1"/>
    <property type="molecule type" value="Genomic_DNA"/>
</dbReference>
<evidence type="ECO:0000313" key="6">
    <source>
        <dbReference type="EMBL" id="KAI1691998.1"/>
    </source>
</evidence>
<evidence type="ECO:0000313" key="7">
    <source>
        <dbReference type="Proteomes" id="UP001201812"/>
    </source>
</evidence>
<dbReference type="SUPFAM" id="SSF46785">
    <property type="entry name" value="Winged helix' DNA-binding domain"/>
    <property type="match status" value="1"/>
</dbReference>
<feature type="compositionally biased region" description="Basic and acidic residues" evidence="4">
    <location>
        <begin position="262"/>
        <end position="317"/>
    </location>
</feature>
<dbReference type="PANTHER" id="PTHR33204:SF29">
    <property type="entry name" value="TRANSCRIPTIONAL REGULATOR"/>
    <property type="match status" value="1"/>
</dbReference>
<comment type="caution">
    <text evidence="6">The sequence shown here is derived from an EMBL/GenBank/DDBJ whole genome shotgun (WGS) entry which is preliminary data.</text>
</comment>
<dbReference type="InterPro" id="IPR002577">
    <property type="entry name" value="HTH_HxlR"/>
</dbReference>
<feature type="region of interest" description="Disordered" evidence="4">
    <location>
        <begin position="573"/>
        <end position="595"/>
    </location>
</feature>
<keyword evidence="2" id="KW-0238">DNA-binding</keyword>
<feature type="compositionally biased region" description="Basic residues" evidence="4">
    <location>
        <begin position="122"/>
        <end position="133"/>
    </location>
</feature>
<feature type="domain" description="HTH hxlR-type" evidence="5">
    <location>
        <begin position="15"/>
        <end position="113"/>
    </location>
</feature>
<organism evidence="6 7">
    <name type="scientific">Ditylenchus destructor</name>
    <dbReference type="NCBI Taxonomy" id="166010"/>
    <lineage>
        <taxon>Eukaryota</taxon>
        <taxon>Metazoa</taxon>
        <taxon>Ecdysozoa</taxon>
        <taxon>Nematoda</taxon>
        <taxon>Chromadorea</taxon>
        <taxon>Rhabditida</taxon>
        <taxon>Tylenchina</taxon>
        <taxon>Tylenchomorpha</taxon>
        <taxon>Sphaerularioidea</taxon>
        <taxon>Anguinidae</taxon>
        <taxon>Anguininae</taxon>
        <taxon>Ditylenchus</taxon>
    </lineage>
</organism>
<dbReference type="GO" id="GO:0003677">
    <property type="term" value="F:DNA binding"/>
    <property type="evidence" value="ECO:0007669"/>
    <property type="project" value="UniProtKB-KW"/>
</dbReference>
<feature type="compositionally biased region" description="Basic and acidic residues" evidence="4">
    <location>
        <begin position="228"/>
        <end position="255"/>
    </location>
</feature>
<dbReference type="Gene3D" id="1.10.10.10">
    <property type="entry name" value="Winged helix-like DNA-binding domain superfamily/Winged helix DNA-binding domain"/>
    <property type="match status" value="1"/>
</dbReference>
<feature type="compositionally biased region" description="Basic and acidic residues" evidence="4">
    <location>
        <begin position="578"/>
        <end position="595"/>
    </location>
</feature>
<dbReference type="InterPro" id="IPR036388">
    <property type="entry name" value="WH-like_DNA-bd_sf"/>
</dbReference>
<feature type="compositionally biased region" description="Basic and acidic residues" evidence="4">
    <location>
        <begin position="371"/>
        <end position="385"/>
    </location>
</feature>
<feature type="region of interest" description="Disordered" evidence="4">
    <location>
        <begin position="339"/>
        <end position="385"/>
    </location>
</feature>
<feature type="region of interest" description="Disordered" evidence="4">
    <location>
        <begin position="111"/>
        <end position="156"/>
    </location>
</feature>
<dbReference type="PANTHER" id="PTHR33204">
    <property type="entry name" value="TRANSCRIPTIONAL REGULATOR, MARR FAMILY"/>
    <property type="match status" value="1"/>
</dbReference>